<evidence type="ECO:0000313" key="7">
    <source>
        <dbReference type="Proteomes" id="UP000000844"/>
    </source>
</evidence>
<evidence type="ECO:0000256" key="1">
    <source>
        <dbReference type="ARBA" id="ARBA00023015"/>
    </source>
</evidence>
<evidence type="ECO:0000256" key="3">
    <source>
        <dbReference type="ARBA" id="ARBA00023163"/>
    </source>
</evidence>
<dbReference type="PRINTS" id="PR00033">
    <property type="entry name" value="HTHASNC"/>
</dbReference>
<dbReference type="Gene3D" id="1.10.10.10">
    <property type="entry name" value="Winged helix-like DNA-binding domain superfamily/Winged helix DNA-binding domain"/>
    <property type="match status" value="2"/>
</dbReference>
<protein>
    <submittedName>
        <fullName evidence="6">Transcriptional regulator, AsnC family</fullName>
    </submittedName>
</protein>
<dbReference type="InterPro" id="IPR036390">
    <property type="entry name" value="WH_DNA-bd_sf"/>
</dbReference>
<dbReference type="Pfam" id="PF01037">
    <property type="entry name" value="AsnC_trans_reg"/>
    <property type="match status" value="1"/>
</dbReference>
<dbReference type="Pfam" id="PF13412">
    <property type="entry name" value="HTH_24"/>
    <property type="match status" value="1"/>
</dbReference>
<feature type="domain" description="Transcription regulator AsnC/Lrp ligand binding" evidence="4">
    <location>
        <begin position="246"/>
        <end position="311"/>
    </location>
</feature>
<dbReference type="AlphaFoldDB" id="D3Q7D1"/>
<dbReference type="KEGG" id="sna:Snas_2726"/>
<dbReference type="InterPro" id="IPR036388">
    <property type="entry name" value="WH-like_DNA-bd_sf"/>
</dbReference>
<dbReference type="InterPro" id="IPR011008">
    <property type="entry name" value="Dimeric_a/b-barrel"/>
</dbReference>
<feature type="domain" description="HTH asnC-type" evidence="5">
    <location>
        <begin position="8"/>
        <end position="48"/>
    </location>
</feature>
<organism evidence="6 7">
    <name type="scientific">Stackebrandtia nassauensis (strain DSM 44728 / CIP 108903 / NRRL B-16338 / NBRC 102104 / LLR-40K-21)</name>
    <dbReference type="NCBI Taxonomy" id="446470"/>
    <lineage>
        <taxon>Bacteria</taxon>
        <taxon>Bacillati</taxon>
        <taxon>Actinomycetota</taxon>
        <taxon>Actinomycetes</taxon>
        <taxon>Glycomycetales</taxon>
        <taxon>Glycomycetaceae</taxon>
        <taxon>Stackebrandtia</taxon>
    </lineage>
</organism>
<dbReference type="SUPFAM" id="SSF46785">
    <property type="entry name" value="Winged helix' DNA-binding domain"/>
    <property type="match status" value="2"/>
</dbReference>
<dbReference type="STRING" id="446470.Snas_2726"/>
<dbReference type="Proteomes" id="UP000000844">
    <property type="component" value="Chromosome"/>
</dbReference>
<dbReference type="EMBL" id="CP001778">
    <property type="protein sequence ID" value="ADD42402.1"/>
    <property type="molecule type" value="Genomic_DNA"/>
</dbReference>
<proteinExistence type="predicted"/>
<dbReference type="PANTHER" id="PTHR30154:SF34">
    <property type="entry name" value="TRANSCRIPTIONAL REGULATOR AZLB"/>
    <property type="match status" value="1"/>
</dbReference>
<dbReference type="SMART" id="SM00344">
    <property type="entry name" value="HTH_ASNC"/>
    <property type="match status" value="2"/>
</dbReference>
<dbReference type="HOGENOM" id="CLU_044190_0_0_11"/>
<evidence type="ECO:0000313" key="6">
    <source>
        <dbReference type="EMBL" id="ADD42402.1"/>
    </source>
</evidence>
<dbReference type="GO" id="GO:0043200">
    <property type="term" value="P:response to amino acid"/>
    <property type="evidence" value="ECO:0007669"/>
    <property type="project" value="TreeGrafter"/>
</dbReference>
<dbReference type="PANTHER" id="PTHR30154">
    <property type="entry name" value="LEUCINE-RESPONSIVE REGULATORY PROTEIN"/>
    <property type="match status" value="1"/>
</dbReference>
<name>D3Q7D1_STANL</name>
<evidence type="ECO:0000259" key="5">
    <source>
        <dbReference type="Pfam" id="PF13404"/>
    </source>
</evidence>
<evidence type="ECO:0000256" key="2">
    <source>
        <dbReference type="ARBA" id="ARBA00023125"/>
    </source>
</evidence>
<evidence type="ECO:0000259" key="4">
    <source>
        <dbReference type="Pfam" id="PF01037"/>
    </source>
</evidence>
<gene>
    <name evidence="6" type="ordered locus">Snas_2726</name>
</gene>
<sequence length="329" mass="36107">MCSVTQPLDRLDHQILHALGINGRVPFRRLAQALDASEHTVARRYRRLVERDVVRVVAAPAPRDSDMGQLLRLQVHPGSSKRLTEALVNRDDVSWLRTAGGGAEIMCGVRAPSSPQRDKLILEQLPRTGKVTRVTTYDVLHHFRTPGHADWEGFPDRLDDRKRELIRDHDPTGAPAPRPAAEDAALLKALTLDARQSSARLAAATGQPESTVRRRLDQLLACGAIQLDRDLDPLSLGYPISASLYIDVSPKHLHAAGAALAAHRPTTFVAAVTGPANLHAAVSVRTLADLYDYVSSTLTEIDGVLRVETCLAGPFLKHARTIWLARHDR</sequence>
<keyword evidence="2" id="KW-0238">DNA-binding</keyword>
<dbReference type="InterPro" id="IPR019887">
    <property type="entry name" value="Tscrpt_reg_AsnC/Lrp_C"/>
</dbReference>
<dbReference type="InterPro" id="IPR019888">
    <property type="entry name" value="Tscrpt_reg_AsnC-like"/>
</dbReference>
<dbReference type="Gene3D" id="3.30.70.920">
    <property type="match status" value="1"/>
</dbReference>
<reference evidence="6 7" key="1">
    <citation type="journal article" date="2009" name="Stand. Genomic Sci.">
        <title>Complete genome sequence of Stackebrandtia nassauensis type strain (LLR-40K-21).</title>
        <authorList>
            <person name="Munk C."/>
            <person name="Lapidus A."/>
            <person name="Copeland A."/>
            <person name="Jando M."/>
            <person name="Mayilraj S."/>
            <person name="Glavina Del Rio T."/>
            <person name="Nolan M."/>
            <person name="Chen F."/>
            <person name="Lucas S."/>
            <person name="Tice H."/>
            <person name="Cheng J.F."/>
            <person name="Han C."/>
            <person name="Detter J.C."/>
            <person name="Bruce D."/>
            <person name="Goodwin L."/>
            <person name="Chain P."/>
            <person name="Pitluck S."/>
            <person name="Goker M."/>
            <person name="Ovchinikova G."/>
            <person name="Pati A."/>
            <person name="Ivanova N."/>
            <person name="Mavromatis K."/>
            <person name="Chen A."/>
            <person name="Palaniappan K."/>
            <person name="Land M."/>
            <person name="Hauser L."/>
            <person name="Chang Y.J."/>
            <person name="Jeffries C.D."/>
            <person name="Bristow J."/>
            <person name="Eisen J.A."/>
            <person name="Markowitz V."/>
            <person name="Hugenholtz P."/>
            <person name="Kyrpides N.C."/>
            <person name="Klenk H.P."/>
        </authorList>
    </citation>
    <scope>NUCLEOTIDE SEQUENCE [LARGE SCALE GENOMIC DNA]</scope>
    <source>
        <strain evidence="7">DSM 44728 / CIP 108903 / NRRL B-16338 / NBRC 102104 / LLR-40K-21</strain>
    </source>
</reference>
<dbReference type="Pfam" id="PF13404">
    <property type="entry name" value="HTH_AsnC-type"/>
    <property type="match status" value="1"/>
</dbReference>
<keyword evidence="1" id="KW-0805">Transcription regulation</keyword>
<accession>D3Q7D1</accession>
<dbReference type="SUPFAM" id="SSF54909">
    <property type="entry name" value="Dimeric alpha+beta barrel"/>
    <property type="match status" value="2"/>
</dbReference>
<keyword evidence="7" id="KW-1185">Reference proteome</keyword>
<dbReference type="GO" id="GO:0005829">
    <property type="term" value="C:cytosol"/>
    <property type="evidence" value="ECO:0007669"/>
    <property type="project" value="TreeGrafter"/>
</dbReference>
<dbReference type="GO" id="GO:0043565">
    <property type="term" value="F:sequence-specific DNA binding"/>
    <property type="evidence" value="ECO:0007669"/>
    <property type="project" value="InterPro"/>
</dbReference>
<dbReference type="eggNOG" id="COG1522">
    <property type="taxonomic scope" value="Bacteria"/>
</dbReference>
<dbReference type="InterPro" id="IPR000485">
    <property type="entry name" value="AsnC-type_HTH_dom"/>
</dbReference>
<keyword evidence="3" id="KW-0804">Transcription</keyword>